<keyword evidence="3" id="KW-1185">Reference proteome</keyword>
<dbReference type="Gene3D" id="3.30.420.10">
    <property type="entry name" value="Ribonuclease H-like superfamily/Ribonuclease H"/>
    <property type="match status" value="1"/>
</dbReference>
<reference evidence="2" key="2">
    <citation type="journal article" date="2024" name="Plant">
        <title>Genomic evolution and insights into agronomic trait innovations of Sesamum species.</title>
        <authorList>
            <person name="Miao H."/>
            <person name="Wang L."/>
            <person name="Qu L."/>
            <person name="Liu H."/>
            <person name="Sun Y."/>
            <person name="Le M."/>
            <person name="Wang Q."/>
            <person name="Wei S."/>
            <person name="Zheng Y."/>
            <person name="Lin W."/>
            <person name="Duan Y."/>
            <person name="Cao H."/>
            <person name="Xiong S."/>
            <person name="Wang X."/>
            <person name="Wei L."/>
            <person name="Li C."/>
            <person name="Ma Q."/>
            <person name="Ju M."/>
            <person name="Zhao R."/>
            <person name="Li G."/>
            <person name="Mu C."/>
            <person name="Tian Q."/>
            <person name="Mei H."/>
            <person name="Zhang T."/>
            <person name="Gao T."/>
            <person name="Zhang H."/>
        </authorList>
    </citation>
    <scope>NUCLEOTIDE SEQUENCE</scope>
    <source>
        <strain evidence="2">3651</strain>
    </source>
</reference>
<dbReference type="PROSITE" id="PS50994">
    <property type="entry name" value="INTEGRASE"/>
    <property type="match status" value="1"/>
</dbReference>
<dbReference type="GO" id="GO:0003676">
    <property type="term" value="F:nucleic acid binding"/>
    <property type="evidence" value="ECO:0007669"/>
    <property type="project" value="InterPro"/>
</dbReference>
<comment type="caution">
    <text evidence="2">The sequence shown here is derived from an EMBL/GenBank/DDBJ whole genome shotgun (WGS) entry which is preliminary data.</text>
</comment>
<dbReference type="PANTHER" id="PTHR37984">
    <property type="entry name" value="PROTEIN CBG26694"/>
    <property type="match status" value="1"/>
</dbReference>
<dbReference type="InterPro" id="IPR036397">
    <property type="entry name" value="RNaseH_sf"/>
</dbReference>
<gene>
    <name evidence="2" type="ORF">Salat_2434200</name>
</gene>
<dbReference type="InterPro" id="IPR050951">
    <property type="entry name" value="Retrovirus_Pol_polyprotein"/>
</dbReference>
<accession>A0AAE2CFI0</accession>
<dbReference type="InterPro" id="IPR012337">
    <property type="entry name" value="RNaseH-like_sf"/>
</dbReference>
<reference evidence="2" key="1">
    <citation type="submission" date="2020-06" db="EMBL/GenBank/DDBJ databases">
        <authorList>
            <person name="Li T."/>
            <person name="Hu X."/>
            <person name="Zhang T."/>
            <person name="Song X."/>
            <person name="Zhang H."/>
            <person name="Dai N."/>
            <person name="Sheng W."/>
            <person name="Hou X."/>
            <person name="Wei L."/>
        </authorList>
    </citation>
    <scope>NUCLEOTIDE SEQUENCE</scope>
    <source>
        <strain evidence="2">3651</strain>
        <tissue evidence="2">Leaf</tissue>
    </source>
</reference>
<name>A0AAE2CFI0_9LAMI</name>
<protein>
    <recommendedName>
        <fullName evidence="1">Integrase catalytic domain-containing protein</fullName>
    </recommendedName>
</protein>
<dbReference type="GO" id="GO:0015074">
    <property type="term" value="P:DNA integration"/>
    <property type="evidence" value="ECO:0007669"/>
    <property type="project" value="InterPro"/>
</dbReference>
<dbReference type="Pfam" id="PF24626">
    <property type="entry name" value="SH3_Tf2-1"/>
    <property type="match status" value="1"/>
</dbReference>
<dbReference type="SUPFAM" id="SSF53098">
    <property type="entry name" value="Ribonuclease H-like"/>
    <property type="match status" value="1"/>
</dbReference>
<sequence>MNQPVIRPPVVQHRSVQQLHPQTDGQTERVNAILGDYLRHYVSASQRNWVDLLDPAQFCYNLHKLSATGMSPFELVYGQQPMTPHEIVVQKTGGKCPTAYRFARTKQEMWDEAKDSLAKAQRRMKKYTDKGRRPIEFSVGDQVLLKLTPQIWKKISAKVVNRGLVPKYDGPFEVLSKVGSLAYRLKLSDRLKLHPTFHVSYLKKFHPDLLDAPRGATCETIL</sequence>
<dbReference type="PANTHER" id="PTHR37984:SF5">
    <property type="entry name" value="PROTEIN NYNRIN-LIKE"/>
    <property type="match status" value="1"/>
</dbReference>
<proteinExistence type="predicted"/>
<dbReference type="EMBL" id="JACGWO010000009">
    <property type="protein sequence ID" value="KAK4420212.1"/>
    <property type="molecule type" value="Genomic_DNA"/>
</dbReference>
<evidence type="ECO:0000313" key="3">
    <source>
        <dbReference type="Proteomes" id="UP001293254"/>
    </source>
</evidence>
<evidence type="ECO:0000313" key="2">
    <source>
        <dbReference type="EMBL" id="KAK4420212.1"/>
    </source>
</evidence>
<dbReference type="Proteomes" id="UP001293254">
    <property type="component" value="Unassembled WGS sequence"/>
</dbReference>
<evidence type="ECO:0000259" key="1">
    <source>
        <dbReference type="PROSITE" id="PS50994"/>
    </source>
</evidence>
<dbReference type="InterPro" id="IPR001584">
    <property type="entry name" value="Integrase_cat-core"/>
</dbReference>
<organism evidence="2 3">
    <name type="scientific">Sesamum alatum</name>
    <dbReference type="NCBI Taxonomy" id="300844"/>
    <lineage>
        <taxon>Eukaryota</taxon>
        <taxon>Viridiplantae</taxon>
        <taxon>Streptophyta</taxon>
        <taxon>Embryophyta</taxon>
        <taxon>Tracheophyta</taxon>
        <taxon>Spermatophyta</taxon>
        <taxon>Magnoliopsida</taxon>
        <taxon>eudicotyledons</taxon>
        <taxon>Gunneridae</taxon>
        <taxon>Pentapetalae</taxon>
        <taxon>asterids</taxon>
        <taxon>lamiids</taxon>
        <taxon>Lamiales</taxon>
        <taxon>Pedaliaceae</taxon>
        <taxon>Sesamum</taxon>
    </lineage>
</organism>
<dbReference type="InterPro" id="IPR056924">
    <property type="entry name" value="SH3_Tf2-1"/>
</dbReference>
<feature type="domain" description="Integrase catalytic" evidence="1">
    <location>
        <begin position="1"/>
        <end position="80"/>
    </location>
</feature>
<dbReference type="AlphaFoldDB" id="A0AAE2CFI0"/>